<organism evidence="1 2">
    <name type="scientific">Acinetobacter johnsonii</name>
    <dbReference type="NCBI Taxonomy" id="40214"/>
    <lineage>
        <taxon>Bacteria</taxon>
        <taxon>Pseudomonadati</taxon>
        <taxon>Pseudomonadota</taxon>
        <taxon>Gammaproteobacteria</taxon>
        <taxon>Moraxellales</taxon>
        <taxon>Moraxellaceae</taxon>
        <taxon>Acinetobacter</taxon>
    </lineage>
</organism>
<accession>A0A1R7QDA5</accession>
<gene>
    <name evidence="1" type="ORF">ACNJC6_01892</name>
</gene>
<dbReference type="Proteomes" id="UP000196240">
    <property type="component" value="Unassembled WGS sequence"/>
</dbReference>
<dbReference type="EMBL" id="FUUY01000005">
    <property type="protein sequence ID" value="SJX22260.1"/>
    <property type="molecule type" value="Genomic_DNA"/>
</dbReference>
<sequence>MINVNSVKPALQLAYVKLMMDVIGRGLVMASQVDSEIQQEVAKFPANFTLSMNVFPNGPAFLAKVTEDHQLELLTPGSLKADLTITFKHLSHAFLVFSFQESTAQAFAHDRMIADGDISYAIRLVRCLNKMESLILPKMIAELAVKEYPTELGLKEKLTGAANIYLKVAQSYLKRSA</sequence>
<name>A0A1R7QDA5_ACIJO</name>
<evidence type="ECO:0008006" key="3">
    <source>
        <dbReference type="Google" id="ProtNLM"/>
    </source>
</evidence>
<proteinExistence type="predicted"/>
<protein>
    <recommendedName>
        <fullName evidence="3">SCP2 domain-containing protein</fullName>
    </recommendedName>
</protein>
<dbReference type="AlphaFoldDB" id="A0A1R7QDA5"/>
<reference evidence="1 2" key="1">
    <citation type="submission" date="2017-02" db="EMBL/GenBank/DDBJ databases">
        <authorList>
            <person name="Peterson S.W."/>
        </authorList>
    </citation>
    <scope>NUCLEOTIDE SEQUENCE [LARGE SCALE GENOMIC DNA]</scope>
    <source>
        <strain evidence="1">C6</strain>
    </source>
</reference>
<evidence type="ECO:0000313" key="2">
    <source>
        <dbReference type="Proteomes" id="UP000196240"/>
    </source>
</evidence>
<evidence type="ECO:0000313" key="1">
    <source>
        <dbReference type="EMBL" id="SJX22260.1"/>
    </source>
</evidence>